<protein>
    <recommendedName>
        <fullName evidence="4">CoA transferase</fullName>
    </recommendedName>
</protein>
<organism evidence="2 3">
    <name type="scientific">Aromatoleum anaerobium</name>
    <dbReference type="NCBI Taxonomy" id="182180"/>
    <lineage>
        <taxon>Bacteria</taxon>
        <taxon>Pseudomonadati</taxon>
        <taxon>Pseudomonadota</taxon>
        <taxon>Betaproteobacteria</taxon>
        <taxon>Rhodocyclales</taxon>
        <taxon>Rhodocyclaceae</taxon>
        <taxon>Aromatoleum</taxon>
    </lineage>
</organism>
<dbReference type="PANTHER" id="PTHR48207">
    <property type="entry name" value="SUCCINATE--HYDROXYMETHYLGLUTARATE COA-TRANSFERASE"/>
    <property type="match status" value="1"/>
</dbReference>
<name>A0ABX1PKR4_9RHOO</name>
<sequence>MAKALEGIRVIDLTVWFQGPVSAQYLADFGAEVIKVERPQGGDQGRGVRSIKSLPVGDWNQYFLVINRNKKSIAIDLKTEAGREILYRMVAKSDVFLSNLAPEMLESWGLSYEKLSSINPQIVYATNTGYGRFGGASKPAFDMTVQALTGAMARLGEPSEPPVYLGMGSGDAYGGVMSALGIVLALYQRRRTGRGQYLDASLYGAQLFLAAPWLQSFLGGHRDAALQHSRKRAENPLWNLYPSAGKWIFLCEPNEDERFTALCRALDAPSLHADPRFASAALRAQHNEALIEVIEAHTLKRDHAALMGAFVSESVVASPVNNLADVVRDEQAWQNKYFMKAYCEEVQREVEVRGLPVTLSKTPGEINSLGPQLGQDTELLLMDLLGYEWDEIEALKSARAIP</sequence>
<dbReference type="Pfam" id="PF02515">
    <property type="entry name" value="CoA_transf_3"/>
    <property type="match status" value="1"/>
</dbReference>
<dbReference type="InterPro" id="IPR003673">
    <property type="entry name" value="CoA-Trfase_fam_III"/>
</dbReference>
<evidence type="ECO:0008006" key="4">
    <source>
        <dbReference type="Google" id="ProtNLM"/>
    </source>
</evidence>
<dbReference type="SUPFAM" id="SSF89796">
    <property type="entry name" value="CoA-transferase family III (CaiB/BaiF)"/>
    <property type="match status" value="1"/>
</dbReference>
<dbReference type="InterPro" id="IPR023606">
    <property type="entry name" value="CoA-Trfase_III_dom_1_sf"/>
</dbReference>
<dbReference type="InterPro" id="IPR044855">
    <property type="entry name" value="CoA-Trfase_III_dom3_sf"/>
</dbReference>
<evidence type="ECO:0000313" key="2">
    <source>
        <dbReference type="EMBL" id="NMG25139.1"/>
    </source>
</evidence>
<dbReference type="Proteomes" id="UP000615989">
    <property type="component" value="Unassembled WGS sequence"/>
</dbReference>
<evidence type="ECO:0000256" key="1">
    <source>
        <dbReference type="ARBA" id="ARBA00022679"/>
    </source>
</evidence>
<dbReference type="Gene3D" id="3.40.50.10540">
    <property type="entry name" value="Crotonobetainyl-coa:carnitine coa-transferase, domain 1"/>
    <property type="match status" value="1"/>
</dbReference>
<dbReference type="RefSeq" id="WP_169118504.1">
    <property type="nucleotide sequence ID" value="NZ_WTVG02000039.1"/>
</dbReference>
<accession>A0ABX1PKR4</accession>
<dbReference type="EMBL" id="WTVG01000025">
    <property type="protein sequence ID" value="NMG25139.1"/>
    <property type="molecule type" value="Genomic_DNA"/>
</dbReference>
<gene>
    <name evidence="2" type="ORF">GO606_10450</name>
</gene>
<keyword evidence="1" id="KW-0808">Transferase</keyword>
<evidence type="ECO:0000313" key="3">
    <source>
        <dbReference type="Proteomes" id="UP000615989"/>
    </source>
</evidence>
<proteinExistence type="predicted"/>
<reference evidence="2" key="1">
    <citation type="submission" date="2019-12" db="EMBL/GenBank/DDBJ databases">
        <title>Comparative genomics gives insights into the taxonomy of the Azoarcus-Aromatoleum group and reveals separate origins of nif in the plant-associated Azoarcus and non-plant-associated Aromatoleum sub-groups.</title>
        <authorList>
            <person name="Lafos M."/>
            <person name="Maluk M."/>
            <person name="Batista M."/>
            <person name="Junghare M."/>
            <person name="Carmona M."/>
            <person name="Faoro H."/>
            <person name="Cruz L.M."/>
            <person name="Battistoni F."/>
            <person name="De Souza E."/>
            <person name="Pedrosa F."/>
            <person name="Chen W.-M."/>
            <person name="Poole P.S."/>
            <person name="Dixon R.A."/>
            <person name="James E.K."/>
        </authorList>
    </citation>
    <scope>NUCLEOTIDE SEQUENCE</scope>
    <source>
        <strain evidence="2">LuFRes1</strain>
    </source>
</reference>
<dbReference type="Gene3D" id="3.30.1540.10">
    <property type="entry name" value="formyl-coa transferase, domain 3"/>
    <property type="match status" value="1"/>
</dbReference>
<dbReference type="PANTHER" id="PTHR48207:SF3">
    <property type="entry name" value="SUCCINATE--HYDROXYMETHYLGLUTARATE COA-TRANSFERASE"/>
    <property type="match status" value="1"/>
</dbReference>
<dbReference type="InterPro" id="IPR050483">
    <property type="entry name" value="CoA-transferase_III_domain"/>
</dbReference>
<keyword evidence="3" id="KW-1185">Reference proteome</keyword>
<comment type="caution">
    <text evidence="2">The sequence shown here is derived from an EMBL/GenBank/DDBJ whole genome shotgun (WGS) entry which is preliminary data.</text>
</comment>